<keyword evidence="3" id="KW-0238">DNA-binding</keyword>
<keyword evidence="5" id="KW-0539">Nucleus</keyword>
<dbReference type="InterPro" id="IPR015300">
    <property type="entry name" value="DNA-bd_pseudobarrel_sf"/>
</dbReference>
<evidence type="ECO:0000256" key="1">
    <source>
        <dbReference type="ARBA" id="ARBA00004123"/>
    </source>
</evidence>
<evidence type="ECO:0000256" key="3">
    <source>
        <dbReference type="ARBA" id="ARBA00023125"/>
    </source>
</evidence>
<accession>A0A3L6EEM2</accession>
<dbReference type="GO" id="GO:0005634">
    <property type="term" value="C:nucleus"/>
    <property type="evidence" value="ECO:0007669"/>
    <property type="project" value="UniProtKB-SubCell"/>
</dbReference>
<feature type="compositionally biased region" description="Low complexity" evidence="6">
    <location>
        <begin position="159"/>
        <end position="168"/>
    </location>
</feature>
<evidence type="ECO:0000256" key="4">
    <source>
        <dbReference type="ARBA" id="ARBA00023163"/>
    </source>
</evidence>
<keyword evidence="2" id="KW-0805">Transcription regulation</keyword>
<dbReference type="GO" id="GO:0003677">
    <property type="term" value="F:DNA binding"/>
    <property type="evidence" value="ECO:0007669"/>
    <property type="project" value="UniProtKB-KW"/>
</dbReference>
<sequence>MLGLPSHWRPRMLELHNEEGRCDSGSEERGGTSQQPRQGTGGGGVAVAGRCRNWTMVLWTGRARRPTWNWTVANVAPTVRDTFRRRQSWGARGNLGSGQPRTERRADPPRPTVVIRIQVPPKSQLFTSRRPLAPSRPPEPVASGVGPPPLQSPRPSHFAAASESSSSSTPGGEIPSARGTSTTGDFVSVDWFGTLVHSKVVGPNLWYGDRTRLTPKQEEAALGLSRACGSGIPAYICTMKKSNVVKRQMVFSRQFSKRHIFGRLGTYGCETRVFAGRDLVGSKLNFSMIHGELRLLGGWPLFVKSHRIEAGHVCAFMFQEEEEEEGELSLRVHVLGTMPVPTI</sequence>
<comment type="caution">
    <text evidence="7">The sequence shown here is derived from an EMBL/GenBank/DDBJ whole genome shotgun (WGS) entry which is preliminary data.</text>
</comment>
<dbReference type="CDD" id="cd10017">
    <property type="entry name" value="B3_DNA"/>
    <property type="match status" value="1"/>
</dbReference>
<dbReference type="EMBL" id="NCVQ01000007">
    <property type="protein sequence ID" value="PWZ19260.1"/>
    <property type="molecule type" value="Genomic_DNA"/>
</dbReference>
<dbReference type="PANTHER" id="PTHR31391">
    <property type="entry name" value="B3 DOMAIN-CONTAINING PROTEIN OS11G0197600-RELATED"/>
    <property type="match status" value="1"/>
</dbReference>
<dbReference type="SUPFAM" id="SSF101936">
    <property type="entry name" value="DNA-binding pseudobarrel domain"/>
    <property type="match status" value="1"/>
</dbReference>
<evidence type="ECO:0000256" key="2">
    <source>
        <dbReference type="ARBA" id="ARBA00023015"/>
    </source>
</evidence>
<keyword evidence="4" id="KW-0804">Transcription</keyword>
<gene>
    <name evidence="7" type="ORF">Zm00014a_009103</name>
</gene>
<feature type="compositionally biased region" description="Pro residues" evidence="6">
    <location>
        <begin position="134"/>
        <end position="152"/>
    </location>
</feature>
<evidence type="ECO:0000313" key="7">
    <source>
        <dbReference type="EMBL" id="PWZ19260.1"/>
    </source>
</evidence>
<dbReference type="AlphaFoldDB" id="A0A3L6EEM2"/>
<dbReference type="Gene3D" id="2.40.330.10">
    <property type="entry name" value="DNA-binding pseudobarrel domain"/>
    <property type="match status" value="1"/>
</dbReference>
<dbReference type="PANTHER" id="PTHR31391:SF158">
    <property type="entry name" value="TF-B3 DOMAIN-CONTAINING PROTEIN"/>
    <property type="match status" value="1"/>
</dbReference>
<evidence type="ECO:0000256" key="5">
    <source>
        <dbReference type="ARBA" id="ARBA00023242"/>
    </source>
</evidence>
<dbReference type="InterPro" id="IPR044837">
    <property type="entry name" value="REM16-like"/>
</dbReference>
<dbReference type="ExpressionAtlas" id="A0A3L6EEM2">
    <property type="expression patterns" value="baseline and differential"/>
</dbReference>
<reference evidence="7" key="1">
    <citation type="journal article" date="2018" name="Nat. Genet.">
        <title>Extensive intraspecific gene order and gene structural variations between Mo17 and other maize genomes.</title>
        <authorList>
            <person name="Sun S."/>
            <person name="Zhou Y."/>
            <person name="Chen J."/>
            <person name="Shi J."/>
            <person name="Zhao H."/>
            <person name="Zhao H."/>
            <person name="Song W."/>
            <person name="Zhang M."/>
            <person name="Cui Y."/>
            <person name="Dong X."/>
            <person name="Liu H."/>
            <person name="Ma X."/>
            <person name="Jiao Y."/>
            <person name="Wang B."/>
            <person name="Wei X."/>
            <person name="Stein J.C."/>
            <person name="Glaubitz J.C."/>
            <person name="Lu F."/>
            <person name="Yu G."/>
            <person name="Liang C."/>
            <person name="Fengler K."/>
            <person name="Li B."/>
            <person name="Rafalski A."/>
            <person name="Schnable P.S."/>
            <person name="Ware D.H."/>
            <person name="Buckler E.S."/>
            <person name="Lai J."/>
        </authorList>
    </citation>
    <scope>NUCLEOTIDE SEQUENCE [LARGE SCALE GENOMIC DNA]</scope>
    <source>
        <tissue evidence="7">Seedling</tissue>
    </source>
</reference>
<feature type="compositionally biased region" description="Basic and acidic residues" evidence="6">
    <location>
        <begin position="20"/>
        <end position="30"/>
    </location>
</feature>
<proteinExistence type="predicted"/>
<protein>
    <recommendedName>
        <fullName evidence="8">TF-B3 domain-containing protein</fullName>
    </recommendedName>
</protein>
<dbReference type="InterPro" id="IPR003340">
    <property type="entry name" value="B3_DNA-bd"/>
</dbReference>
<organism evidence="7">
    <name type="scientific">Zea mays</name>
    <name type="common">Maize</name>
    <dbReference type="NCBI Taxonomy" id="4577"/>
    <lineage>
        <taxon>Eukaryota</taxon>
        <taxon>Viridiplantae</taxon>
        <taxon>Streptophyta</taxon>
        <taxon>Embryophyta</taxon>
        <taxon>Tracheophyta</taxon>
        <taxon>Spermatophyta</taxon>
        <taxon>Magnoliopsida</taxon>
        <taxon>Liliopsida</taxon>
        <taxon>Poales</taxon>
        <taxon>Poaceae</taxon>
        <taxon>PACMAD clade</taxon>
        <taxon>Panicoideae</taxon>
        <taxon>Andropogonodae</taxon>
        <taxon>Andropogoneae</taxon>
        <taxon>Tripsacinae</taxon>
        <taxon>Zea</taxon>
    </lineage>
</organism>
<evidence type="ECO:0000256" key="6">
    <source>
        <dbReference type="SAM" id="MobiDB-lite"/>
    </source>
</evidence>
<comment type="subcellular location">
    <subcellularLocation>
        <location evidence="1">Nucleus</location>
    </subcellularLocation>
</comment>
<feature type="region of interest" description="Disordered" evidence="6">
    <location>
        <begin position="84"/>
        <end position="181"/>
    </location>
</feature>
<feature type="region of interest" description="Disordered" evidence="6">
    <location>
        <begin position="20"/>
        <end position="47"/>
    </location>
</feature>
<evidence type="ECO:0008006" key="8">
    <source>
        <dbReference type="Google" id="ProtNLM"/>
    </source>
</evidence>
<dbReference type="Proteomes" id="UP000251960">
    <property type="component" value="Chromosome 6"/>
</dbReference>
<name>A0A3L6EEM2_MAIZE</name>